<name>A8RQY5_ENTBW</name>
<reference evidence="1 2" key="2">
    <citation type="submission" date="2007-09" db="EMBL/GenBank/DDBJ databases">
        <title>Draft genome sequence of Clostridium bolteae (ATCC BAA-613).</title>
        <authorList>
            <person name="Sudarsanam P."/>
            <person name="Ley R."/>
            <person name="Guruge J."/>
            <person name="Turnbaugh P.J."/>
            <person name="Mahowald M."/>
            <person name="Liep D."/>
            <person name="Gordon J."/>
        </authorList>
    </citation>
    <scope>NUCLEOTIDE SEQUENCE [LARGE SCALE GENOMIC DNA]</scope>
    <source>
        <strain evidence="2">ATCC BAA-613 / DSM 15670 / CCUG 46953 / JCM 12243 / WAL 16351</strain>
    </source>
</reference>
<dbReference type="HOGENOM" id="CLU_2583475_0_0_9"/>
<evidence type="ECO:0000313" key="2">
    <source>
        <dbReference type="Proteomes" id="UP000005396"/>
    </source>
</evidence>
<comment type="caution">
    <text evidence="1">The sequence shown here is derived from an EMBL/GenBank/DDBJ whole genome shotgun (WGS) entry which is preliminary data.</text>
</comment>
<dbReference type="EMBL" id="ABCC02000026">
    <property type="protein sequence ID" value="EDP16952.1"/>
    <property type="molecule type" value="Genomic_DNA"/>
</dbReference>
<reference evidence="1 2" key="1">
    <citation type="submission" date="2007-08" db="EMBL/GenBank/DDBJ databases">
        <authorList>
            <person name="Fulton L."/>
            <person name="Clifton S."/>
            <person name="Fulton B."/>
            <person name="Xu J."/>
            <person name="Minx P."/>
            <person name="Pepin K.H."/>
            <person name="Johnson M."/>
            <person name="Thiruvilangam P."/>
            <person name="Bhonagiri V."/>
            <person name="Nash W.E."/>
            <person name="Mardis E.R."/>
            <person name="Wilson R.K."/>
        </authorList>
    </citation>
    <scope>NUCLEOTIDE SEQUENCE [LARGE SCALE GENOMIC DNA]</scope>
    <source>
        <strain evidence="2">ATCC BAA-613 / DSM 15670 / CCUG 46953 / JCM 12243 / WAL 16351</strain>
    </source>
</reference>
<dbReference type="AlphaFoldDB" id="A8RQY5"/>
<protein>
    <submittedName>
        <fullName evidence="1">Uncharacterized protein</fullName>
    </submittedName>
</protein>
<accession>A8RQY5</accession>
<gene>
    <name evidence="1" type="ORF">CLOBOL_02866</name>
</gene>
<proteinExistence type="predicted"/>
<dbReference type="PaxDb" id="411902-CLOBOL_02866"/>
<sequence>MKNSYIFDFHIENMVKGCYVKKASCRFQAGEEKNVVNINKRQGRIVYAEVKEEDMDGKAGRSGNGSGCACAGRGVCVPGG</sequence>
<evidence type="ECO:0000313" key="1">
    <source>
        <dbReference type="EMBL" id="EDP16952.1"/>
    </source>
</evidence>
<dbReference type="Proteomes" id="UP000005396">
    <property type="component" value="Unassembled WGS sequence"/>
</dbReference>
<organism evidence="1 2">
    <name type="scientific">Enterocloster bolteae (strain ATCC BAA-613 / DSM 15670 / CCUG 46953 / JCM 12243 / WAL 16351)</name>
    <name type="common">Clostridium bolteae</name>
    <dbReference type="NCBI Taxonomy" id="411902"/>
    <lineage>
        <taxon>Bacteria</taxon>
        <taxon>Bacillati</taxon>
        <taxon>Bacillota</taxon>
        <taxon>Clostridia</taxon>
        <taxon>Lachnospirales</taxon>
        <taxon>Lachnospiraceae</taxon>
        <taxon>Enterocloster</taxon>
    </lineage>
</organism>